<evidence type="ECO:0000256" key="2">
    <source>
        <dbReference type="ARBA" id="ARBA00021980"/>
    </source>
</evidence>
<feature type="domain" description="Nucleoside phosphorylase" evidence="4">
    <location>
        <begin position="87"/>
        <end position="248"/>
    </location>
</feature>
<name>Q1PXD3_KUEST</name>
<comment type="catalytic activity">
    <reaction evidence="3">
        <text>uridine + phosphate = alpha-D-ribose 1-phosphate + uracil</text>
        <dbReference type="Rhea" id="RHEA:24388"/>
        <dbReference type="ChEBI" id="CHEBI:16704"/>
        <dbReference type="ChEBI" id="CHEBI:17568"/>
        <dbReference type="ChEBI" id="CHEBI:43474"/>
        <dbReference type="ChEBI" id="CHEBI:57720"/>
        <dbReference type="EC" id="2.4.2.3"/>
    </reaction>
</comment>
<dbReference type="AlphaFoldDB" id="Q1PXD3"/>
<keyword evidence="5" id="KW-0808">Transferase</keyword>
<dbReference type="EMBL" id="CT573073">
    <property type="protein sequence ID" value="CAJ71891.1"/>
    <property type="molecule type" value="Genomic_DNA"/>
</dbReference>
<reference evidence="5" key="1">
    <citation type="journal article" date="2006" name="Nature">
        <title>Deciphering the evolution and metabolism of an anammox bacterium from a community genome.</title>
        <authorList>
            <person name="Strous M."/>
            <person name="Pelletier E."/>
            <person name="Mangenot S."/>
            <person name="Rattei T."/>
            <person name="Lehner A."/>
            <person name="Taylor M.W."/>
            <person name="Horn M."/>
            <person name="Daims H."/>
            <person name="Bartol-Mavel D."/>
            <person name="Wincker P."/>
            <person name="Barbe V."/>
            <person name="Fonknechten N."/>
            <person name="Vallenet D."/>
            <person name="Segurens B."/>
            <person name="Schenowitz-Truong C."/>
            <person name="Medigue C."/>
            <person name="Collingro A."/>
            <person name="Snel B."/>
            <person name="Dutilh B.E."/>
            <person name="OpDenCamp H.J.M."/>
            <person name="vanDerDrift C."/>
            <person name="Cirpus I."/>
            <person name="vanDePas-Schoonen K.T."/>
            <person name="Harhangi H.R."/>
            <person name="vanNiftrik L."/>
            <person name="Schmid M."/>
            <person name="Keltjens J."/>
            <person name="vanDeVossenberg J."/>
            <person name="Kartal B."/>
            <person name="Meier H."/>
            <person name="Frishman D."/>
            <person name="Huynen M.A."/>
            <person name="Mewes H."/>
            <person name="Weissenbach J."/>
            <person name="Jetten M.S.M."/>
            <person name="Wagner M."/>
            <person name="LePaslier D."/>
        </authorList>
    </citation>
    <scope>NUCLEOTIDE SEQUENCE</scope>
</reference>
<dbReference type="EC" id="2.4.2.3" evidence="1"/>
<dbReference type="Pfam" id="PF01048">
    <property type="entry name" value="PNP_UDP_1"/>
    <property type="match status" value="1"/>
</dbReference>
<proteinExistence type="predicted"/>
<keyword evidence="5" id="KW-0328">Glycosyltransferase</keyword>
<organism evidence="5">
    <name type="scientific">Kuenenia stuttgartiensis</name>
    <dbReference type="NCBI Taxonomy" id="174633"/>
    <lineage>
        <taxon>Bacteria</taxon>
        <taxon>Pseudomonadati</taxon>
        <taxon>Planctomycetota</taxon>
        <taxon>Candidatus Brocadiia</taxon>
        <taxon>Candidatus Brocadiales</taxon>
        <taxon>Candidatus Brocadiaceae</taxon>
        <taxon>Candidatus Kuenenia</taxon>
    </lineage>
</organism>
<gene>
    <name evidence="5" type="primary">udp</name>
    <name evidence="5" type="ORF">kustc1146</name>
</gene>
<dbReference type="GO" id="GO:0004850">
    <property type="term" value="F:uridine phosphorylase activity"/>
    <property type="evidence" value="ECO:0007669"/>
    <property type="project" value="UniProtKB-EC"/>
</dbReference>
<sequence>MYRVNMTRNFTGNWFGKDDHSRCIISPVDCLSNGQPDLRKSAKIGECLVMFETNAGIPYVKRRLKAKKNVFTLPGFIPHPDVYSVEGKNTVSFIQGGFGAPASVCTFEIAVALGCKCLFVFGLCGGIGKNLEVGDIVIPTEIIREEGTSYHYASAETNALPDKDLLDELKDYLCQTGENSVMYGKTVSTDAVFRQTKAKELFWRKNGIIGVDMETSALLTVAGFHKIPAIGMLIVSDKHNLENDAPWKWGGNGFAKNQCKAINLLVEFARNTTRLSN</sequence>
<reference evidence="5" key="2">
    <citation type="submission" date="2006-01" db="EMBL/GenBank/DDBJ databases">
        <authorList>
            <person name="Genoscope"/>
        </authorList>
    </citation>
    <scope>NUCLEOTIDE SEQUENCE</scope>
</reference>
<evidence type="ECO:0000259" key="4">
    <source>
        <dbReference type="Pfam" id="PF01048"/>
    </source>
</evidence>
<dbReference type="InterPro" id="IPR000845">
    <property type="entry name" value="Nucleoside_phosphorylase_d"/>
</dbReference>
<evidence type="ECO:0000256" key="3">
    <source>
        <dbReference type="ARBA" id="ARBA00048447"/>
    </source>
</evidence>
<dbReference type="GO" id="GO:0005829">
    <property type="term" value="C:cytosol"/>
    <property type="evidence" value="ECO:0007669"/>
    <property type="project" value="TreeGrafter"/>
</dbReference>
<accession>Q1PXD3</accession>
<dbReference type="SUPFAM" id="SSF53167">
    <property type="entry name" value="Purine and uridine phosphorylases"/>
    <property type="match status" value="1"/>
</dbReference>
<dbReference type="Gene3D" id="3.40.50.1580">
    <property type="entry name" value="Nucleoside phosphorylase domain"/>
    <property type="match status" value="1"/>
</dbReference>
<protein>
    <recommendedName>
        <fullName evidence="2">Uridine phosphorylase</fullName>
        <ecNumber evidence="1">2.4.2.3</ecNumber>
    </recommendedName>
</protein>
<dbReference type="PANTHER" id="PTHR43691:SF11">
    <property type="entry name" value="FI09636P-RELATED"/>
    <property type="match status" value="1"/>
</dbReference>
<dbReference type="GO" id="GO:0009116">
    <property type="term" value="P:nucleoside metabolic process"/>
    <property type="evidence" value="ECO:0007669"/>
    <property type="project" value="InterPro"/>
</dbReference>
<dbReference type="CDD" id="cd09007">
    <property type="entry name" value="NP-I_spr0068"/>
    <property type="match status" value="1"/>
</dbReference>
<evidence type="ECO:0000256" key="1">
    <source>
        <dbReference type="ARBA" id="ARBA00011888"/>
    </source>
</evidence>
<dbReference type="InterPro" id="IPR035994">
    <property type="entry name" value="Nucleoside_phosphorylase_sf"/>
</dbReference>
<dbReference type="PANTHER" id="PTHR43691">
    <property type="entry name" value="URIDINE PHOSPHORYLASE"/>
    <property type="match status" value="1"/>
</dbReference>
<evidence type="ECO:0000313" key="5">
    <source>
        <dbReference type="EMBL" id="CAJ71891.1"/>
    </source>
</evidence>